<keyword evidence="2" id="KW-1185">Reference proteome</keyword>
<proteinExistence type="predicted"/>
<dbReference type="Proteomes" id="UP000233837">
    <property type="component" value="Unassembled WGS sequence"/>
</dbReference>
<evidence type="ECO:0000313" key="2">
    <source>
        <dbReference type="Proteomes" id="UP000233837"/>
    </source>
</evidence>
<organism evidence="1 2">
    <name type="scientific">Dendrobium catenatum</name>
    <dbReference type="NCBI Taxonomy" id="906689"/>
    <lineage>
        <taxon>Eukaryota</taxon>
        <taxon>Viridiplantae</taxon>
        <taxon>Streptophyta</taxon>
        <taxon>Embryophyta</taxon>
        <taxon>Tracheophyta</taxon>
        <taxon>Spermatophyta</taxon>
        <taxon>Magnoliopsida</taxon>
        <taxon>Liliopsida</taxon>
        <taxon>Asparagales</taxon>
        <taxon>Orchidaceae</taxon>
        <taxon>Epidendroideae</taxon>
        <taxon>Malaxideae</taxon>
        <taxon>Dendrobiinae</taxon>
        <taxon>Dendrobium</taxon>
    </lineage>
</organism>
<reference evidence="1 2" key="1">
    <citation type="journal article" date="2016" name="Sci. Rep.">
        <title>The Dendrobium catenatum Lindl. genome sequence provides insights into polysaccharide synthase, floral development and adaptive evolution.</title>
        <authorList>
            <person name="Zhang G.Q."/>
            <person name="Xu Q."/>
            <person name="Bian C."/>
            <person name="Tsai W.C."/>
            <person name="Yeh C.M."/>
            <person name="Liu K.W."/>
            <person name="Yoshida K."/>
            <person name="Zhang L.S."/>
            <person name="Chang S.B."/>
            <person name="Chen F."/>
            <person name="Shi Y."/>
            <person name="Su Y.Y."/>
            <person name="Zhang Y.Q."/>
            <person name="Chen L.J."/>
            <person name="Yin Y."/>
            <person name="Lin M."/>
            <person name="Huang H."/>
            <person name="Deng H."/>
            <person name="Wang Z.W."/>
            <person name="Zhu S.L."/>
            <person name="Zhao X."/>
            <person name="Deng C."/>
            <person name="Niu S.C."/>
            <person name="Huang J."/>
            <person name="Wang M."/>
            <person name="Liu G.H."/>
            <person name="Yang H.J."/>
            <person name="Xiao X.J."/>
            <person name="Hsiao Y.Y."/>
            <person name="Wu W.L."/>
            <person name="Chen Y.Y."/>
            <person name="Mitsuda N."/>
            <person name="Ohme-Takagi M."/>
            <person name="Luo Y.B."/>
            <person name="Van de Peer Y."/>
            <person name="Liu Z.J."/>
        </authorList>
    </citation>
    <scope>NUCLEOTIDE SEQUENCE [LARGE SCALE GENOMIC DNA]</scope>
    <source>
        <tissue evidence="1">The whole plant</tissue>
    </source>
</reference>
<name>A0A2I0WMX8_9ASPA</name>
<sequence length="78" mass="8957">MVFGLRIRDRALHFRKLELGFSPVLSSLLCPHPSYSLSFSLDFQVPLFRGSRISLRSVTHYEGQTNCSDNNSRRNSKL</sequence>
<accession>A0A2I0WMX8</accession>
<evidence type="ECO:0000313" key="1">
    <source>
        <dbReference type="EMBL" id="PKU77001.1"/>
    </source>
</evidence>
<dbReference type="EMBL" id="KZ502537">
    <property type="protein sequence ID" value="PKU77001.1"/>
    <property type="molecule type" value="Genomic_DNA"/>
</dbReference>
<protein>
    <submittedName>
        <fullName evidence="1">Uncharacterized protein</fullName>
    </submittedName>
</protein>
<reference evidence="1 2" key="2">
    <citation type="journal article" date="2017" name="Nature">
        <title>The Apostasia genome and the evolution of orchids.</title>
        <authorList>
            <person name="Zhang G.Q."/>
            <person name="Liu K.W."/>
            <person name="Li Z."/>
            <person name="Lohaus R."/>
            <person name="Hsiao Y.Y."/>
            <person name="Niu S.C."/>
            <person name="Wang J.Y."/>
            <person name="Lin Y.C."/>
            <person name="Xu Q."/>
            <person name="Chen L.J."/>
            <person name="Yoshida K."/>
            <person name="Fujiwara S."/>
            <person name="Wang Z.W."/>
            <person name="Zhang Y.Q."/>
            <person name="Mitsuda N."/>
            <person name="Wang M."/>
            <person name="Liu G.H."/>
            <person name="Pecoraro L."/>
            <person name="Huang H.X."/>
            <person name="Xiao X.J."/>
            <person name="Lin M."/>
            <person name="Wu X.Y."/>
            <person name="Wu W.L."/>
            <person name="Chen Y.Y."/>
            <person name="Chang S.B."/>
            <person name="Sakamoto S."/>
            <person name="Ohme-Takagi M."/>
            <person name="Yagi M."/>
            <person name="Zeng S.J."/>
            <person name="Shen C.Y."/>
            <person name="Yeh C.M."/>
            <person name="Luo Y.B."/>
            <person name="Tsai W.C."/>
            <person name="Van de Peer Y."/>
            <person name="Liu Z.J."/>
        </authorList>
    </citation>
    <scope>NUCLEOTIDE SEQUENCE [LARGE SCALE GENOMIC DNA]</scope>
    <source>
        <tissue evidence="1">The whole plant</tissue>
    </source>
</reference>
<dbReference type="AlphaFoldDB" id="A0A2I0WMX8"/>
<gene>
    <name evidence="1" type="ORF">MA16_Dca001607</name>
</gene>